<dbReference type="Gene3D" id="3.40.50.10810">
    <property type="entry name" value="Tandem AAA-ATPase domain"/>
    <property type="match status" value="1"/>
</dbReference>
<name>C8XI00_NAKMY</name>
<keyword evidence="2" id="KW-0863">Zinc-finger</keyword>
<keyword evidence="8" id="KW-1185">Reference proteome</keyword>
<dbReference type="CDD" id="cd18793">
    <property type="entry name" value="SF2_C_SNF"/>
    <property type="match status" value="1"/>
</dbReference>
<dbReference type="PROSITE" id="PS51194">
    <property type="entry name" value="HELICASE_CTER"/>
    <property type="match status" value="1"/>
</dbReference>
<dbReference type="InterPro" id="IPR007527">
    <property type="entry name" value="Znf_SWIM"/>
</dbReference>
<keyword evidence="1" id="KW-0378">Hydrolase</keyword>
<dbReference type="SMART" id="SM00490">
    <property type="entry name" value="HELICc"/>
    <property type="match status" value="1"/>
</dbReference>
<evidence type="ECO:0000313" key="7">
    <source>
        <dbReference type="EMBL" id="ACV76491.1"/>
    </source>
</evidence>
<dbReference type="Pfam" id="PF00176">
    <property type="entry name" value="SNF2-rel_dom"/>
    <property type="match status" value="1"/>
</dbReference>
<dbReference type="InParanoid" id="C8XI00"/>
<dbReference type="EMBL" id="CP001737">
    <property type="protein sequence ID" value="ACV76491.1"/>
    <property type="molecule type" value="Genomic_DNA"/>
</dbReference>
<dbReference type="GO" id="GO:0005524">
    <property type="term" value="F:ATP binding"/>
    <property type="evidence" value="ECO:0007669"/>
    <property type="project" value="InterPro"/>
</dbReference>
<dbReference type="SUPFAM" id="SSF52540">
    <property type="entry name" value="P-loop containing nucleoside triphosphate hydrolases"/>
    <property type="match status" value="2"/>
</dbReference>
<dbReference type="eggNOG" id="COG0553">
    <property type="taxonomic scope" value="Bacteria"/>
</dbReference>
<dbReference type="Proteomes" id="UP000002218">
    <property type="component" value="Chromosome"/>
</dbReference>
<feature type="domain" description="Helicase C-terminal" evidence="6">
    <location>
        <begin position="977"/>
        <end position="1137"/>
    </location>
</feature>
<dbReference type="InterPro" id="IPR014001">
    <property type="entry name" value="Helicase_ATP-bd"/>
</dbReference>
<evidence type="ECO:0000256" key="1">
    <source>
        <dbReference type="ARBA" id="ARBA00022801"/>
    </source>
</evidence>
<dbReference type="eggNOG" id="COG4715">
    <property type="taxonomic scope" value="Bacteria"/>
</dbReference>
<dbReference type="RefSeq" id="WP_012813966.1">
    <property type="nucleotide sequence ID" value="NC_013235.1"/>
</dbReference>
<organism evidence="7 8">
    <name type="scientific">Nakamurella multipartita (strain ATCC 700099 / DSM 44233 / CIP 104796 / JCM 9543 / NBRC 105858 / Y-104)</name>
    <name type="common">Microsphaera multipartita</name>
    <dbReference type="NCBI Taxonomy" id="479431"/>
    <lineage>
        <taxon>Bacteria</taxon>
        <taxon>Bacillati</taxon>
        <taxon>Actinomycetota</taxon>
        <taxon>Actinomycetes</taxon>
        <taxon>Nakamurellales</taxon>
        <taxon>Nakamurellaceae</taxon>
        <taxon>Nakamurella</taxon>
    </lineage>
</organism>
<dbReference type="InterPro" id="IPR027417">
    <property type="entry name" value="P-loop_NTPase"/>
</dbReference>
<feature type="domain" description="SWIM-type" evidence="4">
    <location>
        <begin position="71"/>
        <end position="110"/>
    </location>
</feature>
<sequence>MVGEPAGHGRAHWRGSWPAATATDHGLAWHVGDVVLGRARTVLAHGGVLTCTQTRPGELQATVNGTRPWPYQVGVSFVMSGGRVGAFEGECDCPVELDCKHAVAALLHYLGSPDGPGGRALSVIDSGVDSADQSQEIDEDAAPGWEQSLTQLLGASRKPRVDRDRVHTLLALQVSVALHPSSGPFGGAGVRIRPIQFNARNRWVSTGVSWRDLRYGYYTAQYRPEQLESLRGVADLELRRNPQQALTTWIGLDGPGGSQLWDALADAQQVGIDLLLDGAHTPVELSADPAEIALDLVRADTLRVRPILRLGERILDPDTTALIGQPAHGLILGLAADRPATPPITVARLRRPLTADLAGMLDAGTIEIPAPDESRFLAEYLPGLRRRITVLSSDSSAPLPEPSPPRAVLTVTRGPGHRVALHWQWQDESGRRRDLDDRRGIIASDRTAMRQTIEALLATEVLPDDAIGSGPDGPQPQTRHLLLGAAAVHFMTSAWPILRSRPELLTELDGPDAELEYRPASGQPELDLGGHDDGDDAGSDEDGDETAAARDWFGLSVRVRVDGQDVPFELLFRALAGEDSLLILPSGTYLDVADLDGRWNRLRELIEESRAMDDAGPDELRISRHTASRWAELEDTGLLGPRAAAWRERMRALAVGSGERYAAGPLPAGLQAHLRSYQREGLDWLRERFDQGLGGVLADDMGLGKTVQMLGLIAHAREQDPAGPPLLVVAPTSVIGNWVAEAARFTPDLRVVPVTTGGGRRGRPLAEVIGGADLVVTSYQLFRLGADEYRELPWTALILDEAQFVKNVQSKGFRCARDFPAAVTFAVTGTPLENNLMEFWALLAVAAPGLFPDSRRFTEHYRLPIERGGATERLDQLRRRAAPFLLRRTKEQVAPELPPKVEQVIEVDLSPRHQQVYQRHLQRERQKILGLLQDKRSLDDHRFQILRSLTLLRQLSLDPSLVDESYRDIPSSKLEVAIDRICEIVESGHRVLVFSQFTRFLARARDQLHHLGIAHCLLDGRTKDRSAVVEAFRTGVAPVFLISLKAGGFGLNLTEADYCILLDPWWNPAAEAQAIDRAHRIGQTKNVIVYRYVARGTIEEKVMALKAGKAKLFDDVLGAAADAGRSAGSPLSADEIRGLLE</sequence>
<keyword evidence="2" id="KW-0862">Zinc</keyword>
<dbReference type="KEGG" id="nml:Namu_0053"/>
<dbReference type="InterPro" id="IPR001650">
    <property type="entry name" value="Helicase_C-like"/>
</dbReference>
<evidence type="ECO:0000259" key="6">
    <source>
        <dbReference type="PROSITE" id="PS51194"/>
    </source>
</evidence>
<evidence type="ECO:0000259" key="4">
    <source>
        <dbReference type="PROSITE" id="PS50966"/>
    </source>
</evidence>
<evidence type="ECO:0000259" key="5">
    <source>
        <dbReference type="PROSITE" id="PS51192"/>
    </source>
</evidence>
<accession>C8XI00</accession>
<evidence type="ECO:0000313" key="8">
    <source>
        <dbReference type="Proteomes" id="UP000002218"/>
    </source>
</evidence>
<dbReference type="PROSITE" id="PS51192">
    <property type="entry name" value="HELICASE_ATP_BIND_1"/>
    <property type="match status" value="1"/>
</dbReference>
<dbReference type="SMART" id="SM00487">
    <property type="entry name" value="DEXDc"/>
    <property type="match status" value="1"/>
</dbReference>
<dbReference type="HOGENOM" id="CLU_000315_21_0_11"/>
<dbReference type="InterPro" id="IPR000330">
    <property type="entry name" value="SNF2_N"/>
</dbReference>
<evidence type="ECO:0000256" key="3">
    <source>
        <dbReference type="SAM" id="MobiDB-lite"/>
    </source>
</evidence>
<protein>
    <submittedName>
        <fullName evidence="7">SNF2-related protein</fullName>
    </submittedName>
</protein>
<dbReference type="Pfam" id="PF04434">
    <property type="entry name" value="SWIM"/>
    <property type="match status" value="1"/>
</dbReference>
<dbReference type="STRING" id="479431.Namu_0053"/>
<dbReference type="PROSITE" id="PS50966">
    <property type="entry name" value="ZF_SWIM"/>
    <property type="match status" value="1"/>
</dbReference>
<dbReference type="InterPro" id="IPR049730">
    <property type="entry name" value="SNF2/RAD54-like_C"/>
</dbReference>
<dbReference type="PANTHER" id="PTHR10799">
    <property type="entry name" value="SNF2/RAD54 HELICASE FAMILY"/>
    <property type="match status" value="1"/>
</dbReference>
<dbReference type="GO" id="GO:0016787">
    <property type="term" value="F:hydrolase activity"/>
    <property type="evidence" value="ECO:0007669"/>
    <property type="project" value="UniProtKB-KW"/>
</dbReference>
<keyword evidence="2" id="KW-0479">Metal-binding</keyword>
<reference evidence="7 8" key="2">
    <citation type="journal article" date="2010" name="Stand. Genomic Sci.">
        <title>Complete genome sequence of Nakamurella multipartita type strain (Y-104).</title>
        <authorList>
            <person name="Tice H."/>
            <person name="Mayilraj S."/>
            <person name="Sims D."/>
            <person name="Lapidus A."/>
            <person name="Nolan M."/>
            <person name="Lucas S."/>
            <person name="Glavina Del Rio T."/>
            <person name="Copeland A."/>
            <person name="Cheng J.F."/>
            <person name="Meincke L."/>
            <person name="Bruce D."/>
            <person name="Goodwin L."/>
            <person name="Pitluck S."/>
            <person name="Ivanova N."/>
            <person name="Mavromatis K."/>
            <person name="Ovchinnikova G."/>
            <person name="Pati A."/>
            <person name="Chen A."/>
            <person name="Palaniappan K."/>
            <person name="Land M."/>
            <person name="Hauser L."/>
            <person name="Chang Y.J."/>
            <person name="Jeffries C.D."/>
            <person name="Detter J.C."/>
            <person name="Brettin T."/>
            <person name="Rohde M."/>
            <person name="Goker M."/>
            <person name="Bristow J."/>
            <person name="Eisen J.A."/>
            <person name="Markowitz V."/>
            <person name="Hugenholtz P."/>
            <person name="Kyrpides N.C."/>
            <person name="Klenk H.P."/>
            <person name="Chen F."/>
        </authorList>
    </citation>
    <scope>NUCLEOTIDE SEQUENCE [LARGE SCALE GENOMIC DNA]</scope>
    <source>
        <strain evidence="8">ATCC 700099 / DSM 44233 / CIP 104796 / JCM 9543 / NBRC 105858 / Y-104</strain>
    </source>
</reference>
<reference evidence="8" key="1">
    <citation type="submission" date="2009-09" db="EMBL/GenBank/DDBJ databases">
        <title>The complete genome of Nakamurella multipartita DSM 44233.</title>
        <authorList>
            <consortium name="US DOE Joint Genome Institute (JGI-PGF)"/>
            <person name="Lucas S."/>
            <person name="Copeland A."/>
            <person name="Lapidus A."/>
            <person name="Glavina del Rio T."/>
            <person name="Dalin E."/>
            <person name="Tice H."/>
            <person name="Bruce D."/>
            <person name="Goodwin L."/>
            <person name="Pitluck S."/>
            <person name="Kyrpides N."/>
            <person name="Mavromatis K."/>
            <person name="Ivanova N."/>
            <person name="Ovchinnikova G."/>
            <person name="Sims D."/>
            <person name="Meincke L."/>
            <person name="Brettin T."/>
            <person name="Detter J.C."/>
            <person name="Han C."/>
            <person name="Larimer F."/>
            <person name="Land M."/>
            <person name="Hauser L."/>
            <person name="Markowitz V."/>
            <person name="Cheng J.-F."/>
            <person name="Hugenholtz P."/>
            <person name="Woyke T."/>
            <person name="Wu D."/>
            <person name="Klenk H.-P."/>
            <person name="Eisen J.A."/>
        </authorList>
    </citation>
    <scope>NUCLEOTIDE SEQUENCE [LARGE SCALE GENOMIC DNA]</scope>
    <source>
        <strain evidence="8">ATCC 700099 / DSM 44233 / CIP 104796 / JCM 9543 / NBRC 105858 / Y-104</strain>
    </source>
</reference>
<dbReference type="AlphaFoldDB" id="C8XI00"/>
<gene>
    <name evidence="7" type="ordered locus">Namu_0053</name>
</gene>
<evidence type="ECO:0000256" key="2">
    <source>
        <dbReference type="PROSITE-ProRule" id="PRU00325"/>
    </source>
</evidence>
<dbReference type="InterPro" id="IPR038718">
    <property type="entry name" value="SNF2-like_sf"/>
</dbReference>
<feature type="domain" description="Helicase ATP-binding" evidence="5">
    <location>
        <begin position="686"/>
        <end position="849"/>
    </location>
</feature>
<feature type="region of interest" description="Disordered" evidence="3">
    <location>
        <begin position="514"/>
        <end position="545"/>
    </location>
</feature>
<proteinExistence type="predicted"/>
<feature type="compositionally biased region" description="Acidic residues" evidence="3">
    <location>
        <begin position="533"/>
        <end position="545"/>
    </location>
</feature>
<dbReference type="Gene3D" id="3.40.50.300">
    <property type="entry name" value="P-loop containing nucleotide triphosphate hydrolases"/>
    <property type="match status" value="1"/>
</dbReference>
<dbReference type="Pfam" id="PF00271">
    <property type="entry name" value="Helicase_C"/>
    <property type="match status" value="1"/>
</dbReference>
<dbReference type="GO" id="GO:0008270">
    <property type="term" value="F:zinc ion binding"/>
    <property type="evidence" value="ECO:0007669"/>
    <property type="project" value="UniProtKB-KW"/>
</dbReference>